<proteinExistence type="predicted"/>
<keyword evidence="1" id="KW-1133">Transmembrane helix</keyword>
<keyword evidence="3" id="KW-1185">Reference proteome</keyword>
<sequence>MIIRPRRLTPGYFRLLQMQLAAGRGAEPGGRLLTPLALLLAAAGLCLSLYSARRMADPAKAPPEP</sequence>
<feature type="transmembrane region" description="Helical" evidence="1">
    <location>
        <begin position="32"/>
        <end position="50"/>
    </location>
</feature>
<dbReference type="Proteomes" id="UP000276834">
    <property type="component" value="Unassembled WGS sequence"/>
</dbReference>
<name>A0A3L8RW26_CHLGU</name>
<gene>
    <name evidence="2" type="ORF">DV515_00015190</name>
</gene>
<protein>
    <submittedName>
        <fullName evidence="2">Uncharacterized protein</fullName>
    </submittedName>
</protein>
<comment type="caution">
    <text evidence="2">The sequence shown here is derived from an EMBL/GenBank/DDBJ whole genome shotgun (WGS) entry which is preliminary data.</text>
</comment>
<keyword evidence="1" id="KW-0472">Membrane</keyword>
<dbReference type="EMBL" id="QUSF01000165">
    <property type="protein sequence ID" value="RLV88906.1"/>
    <property type="molecule type" value="Genomic_DNA"/>
</dbReference>
<dbReference type="AlphaFoldDB" id="A0A3L8RW26"/>
<evidence type="ECO:0000313" key="2">
    <source>
        <dbReference type="EMBL" id="RLV88906.1"/>
    </source>
</evidence>
<keyword evidence="1" id="KW-0812">Transmembrane</keyword>
<reference evidence="2 3" key="1">
    <citation type="journal article" date="2018" name="Proc. R. Soc. B">
        <title>A non-coding region near Follistatin controls head colour polymorphism in the Gouldian finch.</title>
        <authorList>
            <person name="Toomey M.B."/>
            <person name="Marques C.I."/>
            <person name="Andrade P."/>
            <person name="Araujo P.M."/>
            <person name="Sabatino S."/>
            <person name="Gazda M.A."/>
            <person name="Afonso S."/>
            <person name="Lopes R.J."/>
            <person name="Corbo J.C."/>
            <person name="Carneiro M."/>
        </authorList>
    </citation>
    <scope>NUCLEOTIDE SEQUENCE [LARGE SCALE GENOMIC DNA]</scope>
    <source>
        <strain evidence="2">Red01</strain>
        <tissue evidence="2">Muscle</tissue>
    </source>
</reference>
<accession>A0A3L8RW26</accession>
<evidence type="ECO:0000256" key="1">
    <source>
        <dbReference type="SAM" id="Phobius"/>
    </source>
</evidence>
<evidence type="ECO:0000313" key="3">
    <source>
        <dbReference type="Proteomes" id="UP000276834"/>
    </source>
</evidence>
<organism evidence="2 3">
    <name type="scientific">Chloebia gouldiae</name>
    <name type="common">Gouldian finch</name>
    <name type="synonym">Erythrura gouldiae</name>
    <dbReference type="NCBI Taxonomy" id="44316"/>
    <lineage>
        <taxon>Eukaryota</taxon>
        <taxon>Metazoa</taxon>
        <taxon>Chordata</taxon>
        <taxon>Craniata</taxon>
        <taxon>Vertebrata</taxon>
        <taxon>Euteleostomi</taxon>
        <taxon>Archelosauria</taxon>
        <taxon>Archosauria</taxon>
        <taxon>Dinosauria</taxon>
        <taxon>Saurischia</taxon>
        <taxon>Theropoda</taxon>
        <taxon>Coelurosauria</taxon>
        <taxon>Aves</taxon>
        <taxon>Neognathae</taxon>
        <taxon>Neoaves</taxon>
        <taxon>Telluraves</taxon>
        <taxon>Australaves</taxon>
        <taxon>Passeriformes</taxon>
        <taxon>Passeroidea</taxon>
        <taxon>Passeridae</taxon>
        <taxon>Chloebia</taxon>
    </lineage>
</organism>
<dbReference type="OrthoDB" id="8617098at2759"/>